<evidence type="ECO:0000259" key="3">
    <source>
        <dbReference type="Pfam" id="PF26236"/>
    </source>
</evidence>
<dbReference type="InterPro" id="IPR058775">
    <property type="entry name" value="DUF8054_M"/>
</dbReference>
<dbReference type="RefSeq" id="WP_211554461.1">
    <property type="nucleotide sequence ID" value="NZ_CP073695.1"/>
</dbReference>
<feature type="domain" description="DUF8054" evidence="4">
    <location>
        <begin position="230"/>
        <end position="274"/>
    </location>
</feature>
<dbReference type="InterPro" id="IPR058675">
    <property type="entry name" value="DUF8054_C"/>
</dbReference>
<evidence type="ECO:0000259" key="5">
    <source>
        <dbReference type="Pfam" id="PF26238"/>
    </source>
</evidence>
<evidence type="ECO:0000259" key="4">
    <source>
        <dbReference type="Pfam" id="PF26237"/>
    </source>
</evidence>
<dbReference type="Proteomes" id="UP000679341">
    <property type="component" value="Chromosome"/>
</dbReference>
<evidence type="ECO:0000256" key="1">
    <source>
        <dbReference type="SAM" id="MobiDB-lite"/>
    </source>
</evidence>
<organism evidence="6 7">
    <name type="scientific">Halorubrum ruber</name>
    <dbReference type="NCBI Taxonomy" id="2982524"/>
    <lineage>
        <taxon>Archaea</taxon>
        <taxon>Methanobacteriati</taxon>
        <taxon>Methanobacteriota</taxon>
        <taxon>Stenosarchaea group</taxon>
        <taxon>Halobacteria</taxon>
        <taxon>Halobacteriales</taxon>
        <taxon>Haloferacaceae</taxon>
        <taxon>Halorubrum</taxon>
    </lineage>
</organism>
<dbReference type="KEGG" id="hss:J7656_06785"/>
<keyword evidence="7" id="KW-1185">Reference proteome</keyword>
<evidence type="ECO:0000313" key="6">
    <source>
        <dbReference type="EMBL" id="QUO49033.1"/>
    </source>
</evidence>
<name>A0A8T8LPF0_9EURY</name>
<reference evidence="6 7" key="1">
    <citation type="submission" date="2021-03" db="EMBL/GenBank/DDBJ databases">
        <title>Halorubrum sodomense MBLA0099, Whole genome shotgun sequencing.</title>
        <authorList>
            <person name="Seo M.-J."/>
            <person name="Cho E.-S."/>
            <person name="Hwang C.Y."/>
        </authorList>
    </citation>
    <scope>NUCLEOTIDE SEQUENCE [LARGE SCALE GENOMIC DNA]</scope>
    <source>
        <strain evidence="6 7">MBLA0099</strain>
    </source>
</reference>
<dbReference type="OrthoDB" id="205972at2157"/>
<feature type="region of interest" description="Disordered" evidence="1">
    <location>
        <begin position="87"/>
        <end position="111"/>
    </location>
</feature>
<proteinExistence type="predicted"/>
<dbReference type="GeneID" id="64827231"/>
<sequence>MGSSFVSGLRRSDHTGENRCWPCTVVNVALVGAAGTALGAVVTPAVGVAAAVGGLALVWLRGYLIPGTPRFAPPLVAAVPGGAALFDEAPRGQEEPPNGGGSLGAEDGPADPEALLDRLVETGVLEVGDDTVAPTAAFDERWHAEMDRLRDDTTEELARAALAISPAAEARTIDDEWIALGPEDGGVTDETWLSRPVAIAEIAGYRATESHLDDDETRLAAAQTNRLFLDSCPDCGAALERGTDMSCCGGHTGAGDEPSETLVCPDCEARLFTFD</sequence>
<feature type="transmembrane region" description="Helical" evidence="2">
    <location>
        <begin position="37"/>
        <end position="60"/>
    </location>
</feature>
<keyword evidence="2" id="KW-1133">Transmembrane helix</keyword>
<dbReference type="Pfam" id="PF26237">
    <property type="entry name" value="DUF8054_C"/>
    <property type="match status" value="1"/>
</dbReference>
<dbReference type="EMBL" id="CP073695">
    <property type="protein sequence ID" value="QUO49033.1"/>
    <property type="molecule type" value="Genomic_DNA"/>
</dbReference>
<accession>A0A8T8LPF0</accession>
<feature type="domain" description="DUF8054" evidence="5">
    <location>
        <begin position="117"/>
        <end position="216"/>
    </location>
</feature>
<evidence type="ECO:0000313" key="7">
    <source>
        <dbReference type="Proteomes" id="UP000679341"/>
    </source>
</evidence>
<dbReference type="Pfam" id="PF26238">
    <property type="entry name" value="DUF8054_M"/>
    <property type="match status" value="1"/>
</dbReference>
<keyword evidence="2" id="KW-0812">Transmembrane</keyword>
<feature type="domain" description="DUF8054" evidence="3">
    <location>
        <begin position="7"/>
        <end position="77"/>
    </location>
</feature>
<dbReference type="Pfam" id="PF26236">
    <property type="entry name" value="DUF8054_N"/>
    <property type="match status" value="1"/>
</dbReference>
<protein>
    <submittedName>
        <fullName evidence="6">Uncharacterized protein</fullName>
    </submittedName>
</protein>
<dbReference type="InterPro" id="IPR058674">
    <property type="entry name" value="DUF8054_N"/>
</dbReference>
<dbReference type="AlphaFoldDB" id="A0A8T8LPF0"/>
<gene>
    <name evidence="6" type="ORF">J7656_06785</name>
</gene>
<evidence type="ECO:0000256" key="2">
    <source>
        <dbReference type="SAM" id="Phobius"/>
    </source>
</evidence>
<keyword evidence="2" id="KW-0472">Membrane</keyword>